<name>A7NPQ9_ROSCS</name>
<dbReference type="Proteomes" id="UP000000263">
    <property type="component" value="Chromosome"/>
</dbReference>
<dbReference type="Gene3D" id="3.60.110.10">
    <property type="entry name" value="Carbon-nitrogen hydrolase"/>
    <property type="match status" value="1"/>
</dbReference>
<keyword evidence="4" id="KW-1185">Reference proteome</keyword>
<dbReference type="InterPro" id="IPR036526">
    <property type="entry name" value="C-N_Hydrolase_sf"/>
</dbReference>
<keyword evidence="3" id="KW-0012">Acyltransferase</keyword>
<accession>A7NPQ9</accession>
<protein>
    <submittedName>
        <fullName evidence="3">Nitrilase/cyanide hydratase and apolipoprotein N-acyltransferase</fullName>
    </submittedName>
</protein>
<dbReference type="PANTHER" id="PTHR43674">
    <property type="entry name" value="NITRILASE C965.09-RELATED"/>
    <property type="match status" value="1"/>
</dbReference>
<reference evidence="3 4" key="1">
    <citation type="submission" date="2007-08" db="EMBL/GenBank/DDBJ databases">
        <title>Complete sequence of Roseiflexus castenholzii DSM 13941.</title>
        <authorList>
            <consortium name="US DOE Joint Genome Institute"/>
            <person name="Copeland A."/>
            <person name="Lucas S."/>
            <person name="Lapidus A."/>
            <person name="Barry K."/>
            <person name="Glavina del Rio T."/>
            <person name="Dalin E."/>
            <person name="Tice H."/>
            <person name="Pitluck S."/>
            <person name="Thompson L.S."/>
            <person name="Brettin T."/>
            <person name="Bruce D."/>
            <person name="Detter J.C."/>
            <person name="Han C."/>
            <person name="Tapia R."/>
            <person name="Schmutz J."/>
            <person name="Larimer F."/>
            <person name="Land M."/>
            <person name="Hauser L."/>
            <person name="Kyrpides N."/>
            <person name="Mikhailova N."/>
            <person name="Bryant D.A."/>
            <person name="Hanada S."/>
            <person name="Tsukatani Y."/>
            <person name="Richardson P."/>
        </authorList>
    </citation>
    <scope>NUCLEOTIDE SEQUENCE [LARGE SCALE GENOMIC DNA]</scope>
    <source>
        <strain evidence="4">DSM 13941 / HLO8</strain>
    </source>
</reference>
<sequence>MAAHFISFTLSYGYDSLQEEHRMSQFDSYRALALQVTCHAVNALNNRVAVREQMLATIVRLREQIRASIAFIGNDVRLVVLPEYFLTGFPLGESIAVWSEKAAIDPDGPEYAALGQIACDLQIFLAGNCYERDPHFPGLYFQVSFVIDPSGQCVLRYRRLNSMFAPTPHDVWDRFCQMYGPDALFPVADTAIGRLACIASEEILFPEVARCLAMRGAEVFLHSSSEVSSPELTPKHIAKRARALENLAYVISANSAGISGIPIPAASVEGGSQIVDYTGRVLVEAGQGESMAAHAEIDLAALRRYRRRPGMNNLLSRQRFDLYASSYATAGFYPPNTLLTGVAERQHFLRVQQETIERLAQKGII</sequence>
<dbReference type="PROSITE" id="PS50263">
    <property type="entry name" value="CN_HYDROLASE"/>
    <property type="match status" value="1"/>
</dbReference>
<evidence type="ECO:0000256" key="1">
    <source>
        <dbReference type="ARBA" id="ARBA00022801"/>
    </source>
</evidence>
<evidence type="ECO:0000313" key="4">
    <source>
        <dbReference type="Proteomes" id="UP000000263"/>
    </source>
</evidence>
<proteinExistence type="predicted"/>
<dbReference type="HOGENOM" id="CLU_061114_0_0_0"/>
<evidence type="ECO:0000313" key="3">
    <source>
        <dbReference type="EMBL" id="ABU59555.1"/>
    </source>
</evidence>
<dbReference type="CDD" id="cd07582">
    <property type="entry name" value="nitrilase_4"/>
    <property type="match status" value="1"/>
</dbReference>
<dbReference type="Pfam" id="PF00795">
    <property type="entry name" value="CN_hydrolase"/>
    <property type="match status" value="1"/>
</dbReference>
<keyword evidence="3" id="KW-0808">Transferase</keyword>
<dbReference type="PANTHER" id="PTHR43674:SF15">
    <property type="entry name" value="FORMAMIDASE"/>
    <property type="match status" value="1"/>
</dbReference>
<dbReference type="KEGG" id="rca:Rcas_3505"/>
<dbReference type="eggNOG" id="COG0388">
    <property type="taxonomic scope" value="Bacteria"/>
</dbReference>
<evidence type="ECO:0000259" key="2">
    <source>
        <dbReference type="PROSITE" id="PS50263"/>
    </source>
</evidence>
<keyword evidence="1" id="KW-0378">Hydrolase</keyword>
<dbReference type="STRING" id="383372.Rcas_3505"/>
<feature type="domain" description="CN hydrolase" evidence="2">
    <location>
        <begin position="39"/>
        <end position="299"/>
    </location>
</feature>
<gene>
    <name evidence="3" type="ordered locus">Rcas_3505</name>
</gene>
<dbReference type="SUPFAM" id="SSF56317">
    <property type="entry name" value="Carbon-nitrogen hydrolase"/>
    <property type="match status" value="1"/>
</dbReference>
<keyword evidence="3" id="KW-0449">Lipoprotein</keyword>
<dbReference type="EMBL" id="CP000804">
    <property type="protein sequence ID" value="ABU59555.1"/>
    <property type="molecule type" value="Genomic_DNA"/>
</dbReference>
<dbReference type="GO" id="GO:0050126">
    <property type="term" value="F:N-carbamoylputrescine amidase activity"/>
    <property type="evidence" value="ECO:0007669"/>
    <property type="project" value="TreeGrafter"/>
</dbReference>
<dbReference type="AlphaFoldDB" id="A7NPQ9"/>
<organism evidence="3 4">
    <name type="scientific">Roseiflexus castenholzii (strain DSM 13941 / HLO8)</name>
    <dbReference type="NCBI Taxonomy" id="383372"/>
    <lineage>
        <taxon>Bacteria</taxon>
        <taxon>Bacillati</taxon>
        <taxon>Chloroflexota</taxon>
        <taxon>Chloroflexia</taxon>
        <taxon>Chloroflexales</taxon>
        <taxon>Roseiflexineae</taxon>
        <taxon>Roseiflexaceae</taxon>
        <taxon>Roseiflexus</taxon>
    </lineage>
</organism>
<dbReference type="GO" id="GO:0016746">
    <property type="term" value="F:acyltransferase activity"/>
    <property type="evidence" value="ECO:0007669"/>
    <property type="project" value="UniProtKB-KW"/>
</dbReference>
<dbReference type="GO" id="GO:0033388">
    <property type="term" value="P:putrescine biosynthetic process from arginine"/>
    <property type="evidence" value="ECO:0007669"/>
    <property type="project" value="TreeGrafter"/>
</dbReference>
<dbReference type="InterPro" id="IPR003010">
    <property type="entry name" value="C-N_Hydrolase"/>
</dbReference>
<dbReference type="InterPro" id="IPR050345">
    <property type="entry name" value="Aliph_Amidase/BUP"/>
</dbReference>